<dbReference type="InterPro" id="IPR011059">
    <property type="entry name" value="Metal-dep_hydrolase_composite"/>
</dbReference>
<evidence type="ECO:0008006" key="2">
    <source>
        <dbReference type="Google" id="ProtNLM"/>
    </source>
</evidence>
<evidence type="ECO:0000313" key="1">
    <source>
        <dbReference type="EMBL" id="SVC67244.1"/>
    </source>
</evidence>
<feature type="non-terminal residue" evidence="1">
    <location>
        <position position="94"/>
    </location>
</feature>
<dbReference type="SUPFAM" id="SSF51338">
    <property type="entry name" value="Composite domain of metallo-dependent hydrolases"/>
    <property type="match status" value="1"/>
</dbReference>
<dbReference type="EMBL" id="UINC01104242">
    <property type="protein sequence ID" value="SVC67244.1"/>
    <property type="molecule type" value="Genomic_DNA"/>
</dbReference>
<dbReference type="GO" id="GO:0016810">
    <property type="term" value="F:hydrolase activity, acting on carbon-nitrogen (but not peptide) bonds"/>
    <property type="evidence" value="ECO:0007669"/>
    <property type="project" value="InterPro"/>
</dbReference>
<dbReference type="Gene3D" id="3.20.20.140">
    <property type="entry name" value="Metal-dependent hydrolases"/>
    <property type="match status" value="1"/>
</dbReference>
<name>A0A382P1F9_9ZZZZ</name>
<gene>
    <name evidence="1" type="ORF">METZ01_LOCUS320098</name>
</gene>
<accession>A0A382P1F9</accession>
<organism evidence="1">
    <name type="scientific">marine metagenome</name>
    <dbReference type="NCBI Taxonomy" id="408172"/>
    <lineage>
        <taxon>unclassified sequences</taxon>
        <taxon>metagenomes</taxon>
        <taxon>ecological metagenomes</taxon>
    </lineage>
</organism>
<proteinExistence type="predicted"/>
<protein>
    <recommendedName>
        <fullName evidence="2">Amidohydrolase-related domain-containing protein</fullName>
    </recommendedName>
</protein>
<reference evidence="1" key="1">
    <citation type="submission" date="2018-05" db="EMBL/GenBank/DDBJ databases">
        <authorList>
            <person name="Lanie J.A."/>
            <person name="Ng W.-L."/>
            <person name="Kazmierczak K.M."/>
            <person name="Andrzejewski T.M."/>
            <person name="Davidsen T.M."/>
            <person name="Wayne K.J."/>
            <person name="Tettelin H."/>
            <person name="Glass J.I."/>
            <person name="Rusch D."/>
            <person name="Podicherti R."/>
            <person name="Tsui H.-C.T."/>
            <person name="Winkler M.E."/>
        </authorList>
    </citation>
    <scope>NUCLEOTIDE SEQUENCE</scope>
</reference>
<sequence>MESNDVSTPTKVDLLVGADVLYTLDEVHPVIISGEVAIKGNRIVYSGPARAAEKWEAKERIPGGGRAVLPGFVNCHSHAASALFRSQSDDGLGG</sequence>
<dbReference type="Gene3D" id="2.30.40.10">
    <property type="entry name" value="Urease, subunit C, domain 1"/>
    <property type="match status" value="1"/>
</dbReference>
<dbReference type="AlphaFoldDB" id="A0A382P1F9"/>